<evidence type="ECO:0000313" key="3">
    <source>
        <dbReference type="Proteomes" id="UP001501147"/>
    </source>
</evidence>
<evidence type="ECO:0000256" key="1">
    <source>
        <dbReference type="SAM" id="MobiDB-lite"/>
    </source>
</evidence>
<comment type="caution">
    <text evidence="2">The sequence shown here is derived from an EMBL/GenBank/DDBJ whole genome shotgun (WGS) entry which is preliminary data.</text>
</comment>
<reference evidence="3" key="1">
    <citation type="journal article" date="2019" name="Int. J. Syst. Evol. Microbiol.">
        <title>The Global Catalogue of Microorganisms (GCM) 10K type strain sequencing project: providing services to taxonomists for standard genome sequencing and annotation.</title>
        <authorList>
            <consortium name="The Broad Institute Genomics Platform"/>
            <consortium name="The Broad Institute Genome Sequencing Center for Infectious Disease"/>
            <person name="Wu L."/>
            <person name="Ma J."/>
        </authorList>
    </citation>
    <scope>NUCLEOTIDE SEQUENCE [LARGE SCALE GENOMIC DNA]</scope>
    <source>
        <strain evidence="3">JCM 18324</strain>
    </source>
</reference>
<dbReference type="RefSeq" id="WP_345615310.1">
    <property type="nucleotide sequence ID" value="NZ_BAABJV010000014.1"/>
</dbReference>
<name>A0ABP9B1Y1_9ACTN</name>
<gene>
    <name evidence="2" type="ORF">GCM10023329_45680</name>
</gene>
<feature type="compositionally biased region" description="Low complexity" evidence="1">
    <location>
        <begin position="1"/>
        <end position="13"/>
    </location>
</feature>
<dbReference type="EMBL" id="BAABJV010000014">
    <property type="protein sequence ID" value="GAA4789218.1"/>
    <property type="molecule type" value="Genomic_DNA"/>
</dbReference>
<sequence>MRWRQPPGGRRLPGSGGGDSVREEGGGTPPLPLTVPGPAPGPGRTLAPAEVHRVLLHCALDAAGVRLTPADHAAVADIARLDFGAVDRVIGWLAAARS</sequence>
<organism evidence="2 3">
    <name type="scientific">Streptomyces sanyensis</name>
    <dbReference type="NCBI Taxonomy" id="568869"/>
    <lineage>
        <taxon>Bacteria</taxon>
        <taxon>Bacillati</taxon>
        <taxon>Actinomycetota</taxon>
        <taxon>Actinomycetes</taxon>
        <taxon>Kitasatosporales</taxon>
        <taxon>Streptomycetaceae</taxon>
        <taxon>Streptomyces</taxon>
    </lineage>
</organism>
<proteinExistence type="predicted"/>
<accession>A0ABP9B1Y1</accession>
<evidence type="ECO:0000313" key="2">
    <source>
        <dbReference type="EMBL" id="GAA4789218.1"/>
    </source>
</evidence>
<keyword evidence="3" id="KW-1185">Reference proteome</keyword>
<feature type="compositionally biased region" description="Pro residues" evidence="1">
    <location>
        <begin position="29"/>
        <end position="41"/>
    </location>
</feature>
<dbReference type="Proteomes" id="UP001501147">
    <property type="component" value="Unassembled WGS sequence"/>
</dbReference>
<feature type="region of interest" description="Disordered" evidence="1">
    <location>
        <begin position="1"/>
        <end position="46"/>
    </location>
</feature>
<protein>
    <submittedName>
        <fullName evidence="2">Uncharacterized protein</fullName>
    </submittedName>
</protein>